<dbReference type="Gene3D" id="3.30.40.10">
    <property type="entry name" value="Zinc/RING finger domain, C3HC4 (zinc finger)"/>
    <property type="match status" value="1"/>
</dbReference>
<dbReference type="PROSITE" id="PS50089">
    <property type="entry name" value="ZF_RING_2"/>
    <property type="match status" value="1"/>
</dbReference>
<evidence type="ECO:0000259" key="3">
    <source>
        <dbReference type="PROSITE" id="PS50089"/>
    </source>
</evidence>
<dbReference type="InterPro" id="IPR013083">
    <property type="entry name" value="Znf_RING/FYVE/PHD"/>
</dbReference>
<dbReference type="AlphaFoldDB" id="A0A4U0V328"/>
<feature type="region of interest" description="Disordered" evidence="2">
    <location>
        <begin position="130"/>
        <end position="157"/>
    </location>
</feature>
<dbReference type="OrthoDB" id="299997at2759"/>
<dbReference type="Proteomes" id="UP000310066">
    <property type="component" value="Unassembled WGS sequence"/>
</dbReference>
<sequence length="157" mass="17280">MAFAPPAAGEFGSYTYFISSQLIPVRYPSGKCLLCDTPNNEASNAKKPMQLDCGHVFHENCIKAWVCSAHTKCPFAACSRRLCWLEPHEIGPVSRSERPMSREEGRVLTIEIAGDFGTTSFALLHDSLRRSGAMKRSNSSRPKPVSPVQPSGPRQRA</sequence>
<dbReference type="Pfam" id="PF13639">
    <property type="entry name" value="zf-RING_2"/>
    <property type="match status" value="1"/>
</dbReference>
<keyword evidence="1" id="KW-0862">Zinc</keyword>
<gene>
    <name evidence="4" type="ORF">B0A54_06006</name>
</gene>
<evidence type="ECO:0000256" key="1">
    <source>
        <dbReference type="PROSITE-ProRule" id="PRU00175"/>
    </source>
</evidence>
<name>A0A4U0V328_9PEZI</name>
<reference evidence="4 5" key="1">
    <citation type="submission" date="2017-03" db="EMBL/GenBank/DDBJ databases">
        <title>Genomes of endolithic fungi from Antarctica.</title>
        <authorList>
            <person name="Coleine C."/>
            <person name="Masonjones S."/>
            <person name="Stajich J.E."/>
        </authorList>
    </citation>
    <scope>NUCLEOTIDE SEQUENCE [LARGE SCALE GENOMIC DNA]</scope>
    <source>
        <strain evidence="4 5">CCFEE 5311</strain>
    </source>
</reference>
<keyword evidence="1" id="KW-0479">Metal-binding</keyword>
<protein>
    <recommendedName>
        <fullName evidence="3">RING-type domain-containing protein</fullName>
    </recommendedName>
</protein>
<feature type="domain" description="RING-type" evidence="3">
    <location>
        <begin position="32"/>
        <end position="74"/>
    </location>
</feature>
<dbReference type="InterPro" id="IPR001841">
    <property type="entry name" value="Znf_RING"/>
</dbReference>
<comment type="caution">
    <text evidence="4">The sequence shown here is derived from an EMBL/GenBank/DDBJ whole genome shotgun (WGS) entry which is preliminary data.</text>
</comment>
<proteinExistence type="predicted"/>
<keyword evidence="1" id="KW-0863">Zinc-finger</keyword>
<dbReference type="EMBL" id="NAJP01000020">
    <property type="protein sequence ID" value="TKA43058.1"/>
    <property type="molecule type" value="Genomic_DNA"/>
</dbReference>
<dbReference type="GO" id="GO:0008270">
    <property type="term" value="F:zinc ion binding"/>
    <property type="evidence" value="ECO:0007669"/>
    <property type="project" value="UniProtKB-KW"/>
</dbReference>
<evidence type="ECO:0000256" key="2">
    <source>
        <dbReference type="SAM" id="MobiDB-lite"/>
    </source>
</evidence>
<dbReference type="SUPFAM" id="SSF57850">
    <property type="entry name" value="RING/U-box"/>
    <property type="match status" value="1"/>
</dbReference>
<organism evidence="4 5">
    <name type="scientific">Friedmanniomyces endolithicus</name>
    <dbReference type="NCBI Taxonomy" id="329885"/>
    <lineage>
        <taxon>Eukaryota</taxon>
        <taxon>Fungi</taxon>
        <taxon>Dikarya</taxon>
        <taxon>Ascomycota</taxon>
        <taxon>Pezizomycotina</taxon>
        <taxon>Dothideomycetes</taxon>
        <taxon>Dothideomycetidae</taxon>
        <taxon>Mycosphaerellales</taxon>
        <taxon>Teratosphaeriaceae</taxon>
        <taxon>Friedmanniomyces</taxon>
    </lineage>
</organism>
<accession>A0A4U0V328</accession>
<evidence type="ECO:0000313" key="4">
    <source>
        <dbReference type="EMBL" id="TKA43058.1"/>
    </source>
</evidence>
<dbReference type="SMART" id="SM00184">
    <property type="entry name" value="RING"/>
    <property type="match status" value="1"/>
</dbReference>
<evidence type="ECO:0000313" key="5">
    <source>
        <dbReference type="Proteomes" id="UP000310066"/>
    </source>
</evidence>